<dbReference type="PROSITE" id="PS51194">
    <property type="entry name" value="HELICASE_CTER"/>
    <property type="match status" value="1"/>
</dbReference>
<evidence type="ECO:0000259" key="4">
    <source>
        <dbReference type="PROSITE" id="PS51194"/>
    </source>
</evidence>
<dbReference type="PANTHER" id="PTHR47957:SF3">
    <property type="entry name" value="ATP-DEPENDENT HELICASE HRQ1"/>
    <property type="match status" value="1"/>
</dbReference>
<dbReference type="InterPro" id="IPR001650">
    <property type="entry name" value="Helicase_C-like"/>
</dbReference>
<dbReference type="PROSITE" id="PS51192">
    <property type="entry name" value="HELICASE_ATP_BIND_1"/>
    <property type="match status" value="1"/>
</dbReference>
<dbReference type="SMART" id="SM00490">
    <property type="entry name" value="HELICc"/>
    <property type="match status" value="1"/>
</dbReference>
<dbReference type="InterPro" id="IPR027417">
    <property type="entry name" value="P-loop_NTPase"/>
</dbReference>
<feature type="domain" description="Helicase ATP-binding" evidence="3">
    <location>
        <begin position="52"/>
        <end position="213"/>
    </location>
</feature>
<feature type="domain" description="Helicase C-terminal" evidence="4">
    <location>
        <begin position="270"/>
        <end position="429"/>
    </location>
</feature>
<dbReference type="AlphaFoldDB" id="A0A4U6QEN6"/>
<dbReference type="InterPro" id="IPR011545">
    <property type="entry name" value="DEAD/DEAH_box_helicase_dom"/>
</dbReference>
<dbReference type="RefSeq" id="WP_137450119.1">
    <property type="nucleotide sequence ID" value="NZ_SZZH01000003.1"/>
</dbReference>
<evidence type="ECO:0000313" key="5">
    <source>
        <dbReference type="EMBL" id="TKV58456.1"/>
    </source>
</evidence>
<dbReference type="OrthoDB" id="143059at2"/>
<dbReference type="CDD" id="cd17923">
    <property type="entry name" value="DEXHc_Hrq1-like"/>
    <property type="match status" value="1"/>
</dbReference>
<dbReference type="SUPFAM" id="SSF52540">
    <property type="entry name" value="P-loop containing nucleoside triphosphate hydrolases"/>
    <property type="match status" value="1"/>
</dbReference>
<keyword evidence="2" id="KW-0067">ATP-binding</keyword>
<dbReference type="Proteomes" id="UP000306985">
    <property type="component" value="Unassembled WGS sequence"/>
</dbReference>
<protein>
    <submittedName>
        <fullName evidence="5">DUF1998 domain-containing protein</fullName>
    </submittedName>
</protein>
<proteinExistence type="predicted"/>
<dbReference type="Pfam" id="PF09369">
    <property type="entry name" value="MZB"/>
    <property type="match status" value="1"/>
</dbReference>
<dbReference type="SMART" id="SM00487">
    <property type="entry name" value="DEXDc"/>
    <property type="match status" value="1"/>
</dbReference>
<name>A0A4U6QEN6_9ACTN</name>
<dbReference type="Pfam" id="PF22982">
    <property type="entry name" value="WHD_HRQ1"/>
    <property type="match status" value="1"/>
</dbReference>
<dbReference type="GO" id="GO:0006289">
    <property type="term" value="P:nucleotide-excision repair"/>
    <property type="evidence" value="ECO:0007669"/>
    <property type="project" value="TreeGrafter"/>
</dbReference>
<evidence type="ECO:0000313" key="6">
    <source>
        <dbReference type="Proteomes" id="UP000306985"/>
    </source>
</evidence>
<dbReference type="Pfam" id="PF00270">
    <property type="entry name" value="DEAD"/>
    <property type="match status" value="1"/>
</dbReference>
<dbReference type="CDD" id="cd18797">
    <property type="entry name" value="SF2_C_Hrq"/>
    <property type="match status" value="1"/>
</dbReference>
<dbReference type="GO" id="GO:0043138">
    <property type="term" value="F:3'-5' DNA helicase activity"/>
    <property type="evidence" value="ECO:0007669"/>
    <property type="project" value="TreeGrafter"/>
</dbReference>
<evidence type="ECO:0000259" key="3">
    <source>
        <dbReference type="PROSITE" id="PS51192"/>
    </source>
</evidence>
<dbReference type="InterPro" id="IPR014001">
    <property type="entry name" value="Helicase_ATP-bd"/>
</dbReference>
<reference evidence="5 6" key="1">
    <citation type="submission" date="2019-05" db="EMBL/GenBank/DDBJ databases">
        <title>Nakamurella sp. N5BH11, whole genome shotgun sequence.</title>
        <authorList>
            <person name="Tuo L."/>
        </authorList>
    </citation>
    <scope>NUCLEOTIDE SEQUENCE [LARGE SCALE GENOMIC DNA]</scope>
    <source>
        <strain evidence="5 6">N5BH11</strain>
    </source>
</reference>
<dbReference type="GO" id="GO:0003676">
    <property type="term" value="F:nucleic acid binding"/>
    <property type="evidence" value="ECO:0007669"/>
    <property type="project" value="InterPro"/>
</dbReference>
<keyword evidence="1" id="KW-0547">Nucleotide-binding</keyword>
<dbReference type="InterPro" id="IPR055227">
    <property type="entry name" value="HRQ1_WHD"/>
</dbReference>
<comment type="caution">
    <text evidence="5">The sequence shown here is derived from an EMBL/GenBank/DDBJ whole genome shotgun (WGS) entry which is preliminary data.</text>
</comment>
<dbReference type="PANTHER" id="PTHR47957">
    <property type="entry name" value="ATP-DEPENDENT HELICASE HRQ1"/>
    <property type="match status" value="1"/>
</dbReference>
<dbReference type="GO" id="GO:0036297">
    <property type="term" value="P:interstrand cross-link repair"/>
    <property type="evidence" value="ECO:0007669"/>
    <property type="project" value="TreeGrafter"/>
</dbReference>
<accession>A0A4U6QEN6</accession>
<dbReference type="InterPro" id="IPR022307">
    <property type="entry name" value="Helicase_put_actinobac"/>
</dbReference>
<dbReference type="Gene3D" id="3.40.50.300">
    <property type="entry name" value="P-loop containing nucleotide triphosphate hydrolases"/>
    <property type="match status" value="2"/>
</dbReference>
<evidence type="ECO:0000256" key="2">
    <source>
        <dbReference type="ARBA" id="ARBA00022840"/>
    </source>
</evidence>
<dbReference type="EMBL" id="SZZH01000003">
    <property type="protein sequence ID" value="TKV58456.1"/>
    <property type="molecule type" value="Genomic_DNA"/>
</dbReference>
<organism evidence="5 6">
    <name type="scientific">Nakamurella flava</name>
    <dbReference type="NCBI Taxonomy" id="2576308"/>
    <lineage>
        <taxon>Bacteria</taxon>
        <taxon>Bacillati</taxon>
        <taxon>Actinomycetota</taxon>
        <taxon>Actinomycetes</taxon>
        <taxon>Nakamurellales</taxon>
        <taxon>Nakamurellaceae</taxon>
        <taxon>Nakamurella</taxon>
    </lineage>
</organism>
<gene>
    <name evidence="5" type="ORF">FDO65_12900</name>
</gene>
<sequence>MTSVTSGVLHTEFLAARAGEPVSWPEWVPAELRAACARRGVIAPWSHQAATADLAASGRDVVVSTGTASGKSLGYQLPVLAAAMADPRTCSLYLSPTKALAADQLASLVGFELPGVRPARYDGDTTTDERDWARAHGNVLLTNPDMLHRGILPQHGRWSRVLRRLRYVVLDECHAYRGVFGAHVALTLRRLVRLARRYGSDPVFVLASATAADPAGAGRRLTGRPCVAVTADGAPRPASTFVLCEPPALDGVAGENGAPIRRSAGTHAAHVMADLVAAGTRTLTFVRSRHGAETTAVTAGRLLDEAVGSAAGRVAAYRGGYLAEDRRALERALASGELLGLASTNALELGIDIAGLDAVVLTGWPGTLASLWQQAGRAGRRAAPEPGRPDPMAVFVARDDPLDTYLVHHPERIFGRPVEAAVFDPANPYVLGPHLACAAAERHLTEDDLELFATPGLSGAEQAAAVQAVRAVVTDLVARRILRRRPAGWFWAEPGSPAERVDLRGGGGGQVAIVEGESGRLLGHVDVGRAPSQVHPGAVHLHQGESYVVDDMDLVDGVAFVHRASPPWTTVARSISSVDLTDPSAARTLTGGIRVGYGPARATGQVVGYLRKRSDGELIDAVPLDMPAHALDTRAVWYSIPEDVLLAAGLDEGEIPGALHAAEHAAIGLLPLFAGCDRWDIGGLSTARHPDTGDPTVIVYDGYPGGAGFAERGMAVLADWLAAVRDLVRDCPCERGCPSCVQSPKCGNGNNPLSKTGAPVVLDLVLQSLALETDLRSTGATVRA</sequence>
<dbReference type="NCBIfam" id="TIGR03817">
    <property type="entry name" value="DECH_helic"/>
    <property type="match status" value="1"/>
</dbReference>
<dbReference type="InterPro" id="IPR018973">
    <property type="entry name" value="MZB"/>
</dbReference>
<evidence type="ECO:0000256" key="1">
    <source>
        <dbReference type="ARBA" id="ARBA00022741"/>
    </source>
</evidence>
<dbReference type="GO" id="GO:0005524">
    <property type="term" value="F:ATP binding"/>
    <property type="evidence" value="ECO:0007669"/>
    <property type="project" value="UniProtKB-KW"/>
</dbReference>
<dbReference type="Pfam" id="PF00271">
    <property type="entry name" value="Helicase_C"/>
    <property type="match status" value="1"/>
</dbReference>
<keyword evidence="6" id="KW-1185">Reference proteome</keyword>